<dbReference type="Pfam" id="PF00098">
    <property type="entry name" value="zf-CCHC"/>
    <property type="match status" value="1"/>
</dbReference>
<evidence type="ECO:0000259" key="10">
    <source>
        <dbReference type="PROSITE" id="PS50158"/>
    </source>
</evidence>
<gene>
    <name evidence="13" type="primary">g6455</name>
    <name evidence="13" type="ORF">VP750_LOCUS5527</name>
</gene>
<keyword evidence="7" id="KW-0479">Metal-binding</keyword>
<feature type="domain" description="CCHC-type" evidence="10">
    <location>
        <begin position="877"/>
        <end position="892"/>
    </location>
</feature>
<proteinExistence type="inferred from homology"/>
<evidence type="ECO:0000256" key="2">
    <source>
        <dbReference type="ARBA" id="ARBA00009446"/>
    </source>
</evidence>
<feature type="domain" description="Topo IA-type catalytic" evidence="12">
    <location>
        <begin position="168"/>
        <end position="601"/>
    </location>
</feature>
<dbReference type="Pfam" id="PF01131">
    <property type="entry name" value="Topoisom_bac"/>
    <property type="match status" value="1"/>
</dbReference>
<dbReference type="Pfam" id="PF01751">
    <property type="entry name" value="Toprim"/>
    <property type="match status" value="1"/>
</dbReference>
<keyword evidence="7" id="KW-0862">Zinc</keyword>
<dbReference type="Gene3D" id="1.10.460.10">
    <property type="entry name" value="Topoisomerase I, domain 2"/>
    <property type="match status" value="1"/>
</dbReference>
<keyword evidence="4 8" id="KW-0799">Topoisomerase</keyword>
<dbReference type="PANTHER" id="PTHR11390">
    <property type="entry name" value="PROKARYOTIC DNA TOPOISOMERASE"/>
    <property type="match status" value="1"/>
</dbReference>
<dbReference type="InterPro" id="IPR003602">
    <property type="entry name" value="Topo_IA_DNA-bd_dom"/>
</dbReference>
<dbReference type="SMART" id="SM00343">
    <property type="entry name" value="ZnF_C2HC"/>
    <property type="match status" value="1"/>
</dbReference>
<evidence type="ECO:0000256" key="6">
    <source>
        <dbReference type="ARBA" id="ARBA00023235"/>
    </source>
</evidence>
<name>A0ABP1FVF1_9CHLO</name>
<evidence type="ECO:0000256" key="7">
    <source>
        <dbReference type="PROSITE-ProRule" id="PRU00047"/>
    </source>
</evidence>
<dbReference type="PANTHER" id="PTHR11390:SF21">
    <property type="entry name" value="DNA TOPOISOMERASE 3-ALPHA"/>
    <property type="match status" value="1"/>
</dbReference>
<dbReference type="Gene3D" id="1.10.290.10">
    <property type="entry name" value="Topoisomerase I, domain 4"/>
    <property type="match status" value="1"/>
</dbReference>
<dbReference type="SMART" id="SM00437">
    <property type="entry name" value="TOP1Ac"/>
    <property type="match status" value="1"/>
</dbReference>
<comment type="caution">
    <text evidence="13">The sequence shown here is derived from an EMBL/GenBank/DDBJ whole genome shotgun (WGS) entry which is preliminary data.</text>
</comment>
<evidence type="ECO:0000259" key="12">
    <source>
        <dbReference type="PROSITE" id="PS52039"/>
    </source>
</evidence>
<dbReference type="EC" id="5.6.2.1" evidence="3 8"/>
<evidence type="ECO:0000313" key="14">
    <source>
        <dbReference type="Proteomes" id="UP001497392"/>
    </source>
</evidence>
<dbReference type="InterPro" id="IPR013825">
    <property type="entry name" value="Topo_IA_cen_sub2"/>
</dbReference>
<dbReference type="SUPFAM" id="SSF56712">
    <property type="entry name" value="Prokaryotic type I DNA topoisomerase"/>
    <property type="match status" value="1"/>
</dbReference>
<dbReference type="InterPro" id="IPR003601">
    <property type="entry name" value="Topo_IA_2"/>
</dbReference>
<evidence type="ECO:0000256" key="3">
    <source>
        <dbReference type="ARBA" id="ARBA00012891"/>
    </source>
</evidence>
<keyword evidence="14" id="KW-1185">Reference proteome</keyword>
<evidence type="ECO:0000313" key="13">
    <source>
        <dbReference type="EMBL" id="CAL5223868.1"/>
    </source>
</evidence>
<reference evidence="13 14" key="1">
    <citation type="submission" date="2024-06" db="EMBL/GenBank/DDBJ databases">
        <authorList>
            <person name="Kraege A."/>
            <person name="Thomma B."/>
        </authorList>
    </citation>
    <scope>NUCLEOTIDE SEQUENCE [LARGE SCALE GENOMIC DNA]</scope>
</reference>
<dbReference type="PROSITE" id="PS00396">
    <property type="entry name" value="TOPO_IA_1"/>
    <property type="match status" value="1"/>
</dbReference>
<dbReference type="InterPro" id="IPR023406">
    <property type="entry name" value="Topo_IA_AS"/>
</dbReference>
<protein>
    <recommendedName>
        <fullName evidence="3 8">DNA topoisomerase</fullName>
        <ecNumber evidence="3 8">5.6.2.1</ecNumber>
    </recommendedName>
</protein>
<dbReference type="SUPFAM" id="SSF57756">
    <property type="entry name" value="Retrovirus zinc finger-like domains"/>
    <property type="match status" value="1"/>
</dbReference>
<dbReference type="PROSITE" id="PS52039">
    <property type="entry name" value="TOPO_IA_2"/>
    <property type="match status" value="1"/>
</dbReference>
<dbReference type="SMART" id="SM00436">
    <property type="entry name" value="TOP1Bc"/>
    <property type="match status" value="1"/>
</dbReference>
<dbReference type="Gene3D" id="3.40.50.140">
    <property type="match status" value="1"/>
</dbReference>
<feature type="region of interest" description="Disordered" evidence="9">
    <location>
        <begin position="733"/>
        <end position="862"/>
    </location>
</feature>
<feature type="compositionally biased region" description="Low complexity" evidence="9">
    <location>
        <begin position="755"/>
        <end position="772"/>
    </location>
</feature>
<dbReference type="CDD" id="cd00186">
    <property type="entry name" value="TOP1Ac"/>
    <property type="match status" value="1"/>
</dbReference>
<dbReference type="Proteomes" id="UP001497392">
    <property type="component" value="Unassembled WGS sequence"/>
</dbReference>
<comment type="similarity">
    <text evidence="2 8">Belongs to the type IA topoisomerase family.</text>
</comment>
<evidence type="ECO:0000259" key="11">
    <source>
        <dbReference type="PROSITE" id="PS50880"/>
    </source>
</evidence>
<dbReference type="EMBL" id="CAXHTA020000009">
    <property type="protein sequence ID" value="CAL5223868.1"/>
    <property type="molecule type" value="Genomic_DNA"/>
</dbReference>
<feature type="compositionally biased region" description="Low complexity" evidence="9">
    <location>
        <begin position="785"/>
        <end position="794"/>
    </location>
</feature>
<keyword evidence="6 8" id="KW-0413">Isomerase</keyword>
<evidence type="ECO:0000256" key="4">
    <source>
        <dbReference type="ARBA" id="ARBA00023029"/>
    </source>
</evidence>
<keyword evidence="5 8" id="KW-0238">DNA-binding</keyword>
<evidence type="ECO:0000256" key="9">
    <source>
        <dbReference type="SAM" id="MobiDB-lite"/>
    </source>
</evidence>
<dbReference type="CDD" id="cd03362">
    <property type="entry name" value="TOPRIM_TopoIA_TopoIII"/>
    <property type="match status" value="1"/>
</dbReference>
<dbReference type="InterPro" id="IPR006171">
    <property type="entry name" value="TOPRIM_dom"/>
</dbReference>
<dbReference type="SMART" id="SM00493">
    <property type="entry name" value="TOPRIM"/>
    <property type="match status" value="1"/>
</dbReference>
<dbReference type="PROSITE" id="PS50880">
    <property type="entry name" value="TOPRIM"/>
    <property type="match status" value="1"/>
</dbReference>
<dbReference type="InterPro" id="IPR013826">
    <property type="entry name" value="Topo_IA_cen_sub3"/>
</dbReference>
<dbReference type="InterPro" id="IPR000380">
    <property type="entry name" value="Topo_IA"/>
</dbReference>
<evidence type="ECO:0000256" key="5">
    <source>
        <dbReference type="ARBA" id="ARBA00023125"/>
    </source>
</evidence>
<evidence type="ECO:0000256" key="1">
    <source>
        <dbReference type="ARBA" id="ARBA00000213"/>
    </source>
</evidence>
<dbReference type="PRINTS" id="PR00417">
    <property type="entry name" value="PRTPISMRASEI"/>
</dbReference>
<keyword evidence="7" id="KW-0863">Zinc-finger</keyword>
<sequence>MQRPIQVLNVAEKNSIAKQVSAALSNNSARSQRSCSTYNPLFYFPYNINGQPCDMVFTSVAGHLMELDFTDDMKKWRSCSPVDLYGAPVLKKIPQDKKPVERNLQEQARQCQWLVLWLDCDREGENIAFEVVEVCRRANPRLVIKRAKFSALVRRELERSVQTLGLPDENASKAVDARQEIDLRIGASFTRFQTLLLQEKFKWQEGGLQEERPLISYGPCQIPTLGLIVQRQWEIRAHVSEPFWYIYVMYRTPEGQQCTFSWRRGHIYDHAIATVLYENCVDEPTARIAKVDARQVLRQPPLPLATLSLQKEAITHLRMPGERMMKLAEELYQEGFISYPRTETDCFDPAYDLKALVRDHTQDPRWGQHAQRIDSGEMWHPPRSGGHDDKAHPPIHPTRWTGASEGWPPEKKRLYEFVCRSFLASCSKPAVGFETQIEAAIATEAFTTRGLMVMEKNWLEVYPWFKWGGNDNLPPFQVNQTFMPTELLLKEGMTHPPPKLSERDLINAMERHGIGTDATVADHIQKQLDRGYAFKDASALFSPSPLGEALIAGYHKMGLSNLWQPNLRGVIEFNISEVAHGRRAKEAVLEEAVQHFRSDYISAAQKQGMMVEEVARFFDPWGAAEAQQQALPQGQAIGQCPACPMPLMLYKPEQGTPYVACSGAPLCRQIVCFPCATAQADVSAQPCTECPGNISKVAFKFRRAALPLGYDAEMTCCVLCDRRFEDLCRSYGTARPPGHGQARGRGGRGAGGQRAGQAEGRAAGRHPTAGRAAARRGSGRGSHGNGAAEMGRGAPRSRRRDRDSDDDADNPHRGGRARTGPRGGGRAGTQHRARGAWNGARARGRADAGRGRQPAPGGRFVSATGHAVGNGATSGVCFKCGQPGHWSNACPNQG</sequence>
<dbReference type="InterPro" id="IPR013497">
    <property type="entry name" value="Topo_IA_cen"/>
</dbReference>
<comment type="catalytic activity">
    <reaction evidence="1 8">
        <text>ATP-independent breakage of single-stranded DNA, followed by passage and rejoining.</text>
        <dbReference type="EC" id="5.6.2.1"/>
    </reaction>
</comment>
<comment type="function">
    <text evidence="8">Introduces a single-strand break via transesterification at a target site in duplex DNA. Releases the supercoiling and torsional tension of DNA introduced during the DNA replication and transcription by transiently cleaving and rejoining one strand of the DNA duplex. The scissile phosphodiester is attacked by the catalytic tyrosine of the enzyme, resulting in the formation of a DNA-(5'-phosphotyrosyl)-enzyme intermediate and the expulsion of a 3'-OH DNA strand.</text>
</comment>
<dbReference type="InterPro" id="IPR013824">
    <property type="entry name" value="Topo_IA_cen_sub1"/>
</dbReference>
<organism evidence="13 14">
    <name type="scientific">Coccomyxa viridis</name>
    <dbReference type="NCBI Taxonomy" id="1274662"/>
    <lineage>
        <taxon>Eukaryota</taxon>
        <taxon>Viridiplantae</taxon>
        <taxon>Chlorophyta</taxon>
        <taxon>core chlorophytes</taxon>
        <taxon>Trebouxiophyceae</taxon>
        <taxon>Trebouxiophyceae incertae sedis</taxon>
        <taxon>Coccomyxaceae</taxon>
        <taxon>Coccomyxa</taxon>
    </lineage>
</organism>
<evidence type="ECO:0000256" key="8">
    <source>
        <dbReference type="RuleBase" id="RU362092"/>
    </source>
</evidence>
<dbReference type="PROSITE" id="PS50158">
    <property type="entry name" value="ZF_CCHC"/>
    <property type="match status" value="1"/>
</dbReference>
<feature type="domain" description="Toprim" evidence="11">
    <location>
        <begin position="6"/>
        <end position="150"/>
    </location>
</feature>
<dbReference type="InterPro" id="IPR034144">
    <property type="entry name" value="TOPRIM_TopoIII"/>
</dbReference>
<dbReference type="Gene3D" id="4.10.60.10">
    <property type="entry name" value="Zinc finger, CCHC-type"/>
    <property type="match status" value="1"/>
</dbReference>
<dbReference type="Gene3D" id="2.70.20.10">
    <property type="entry name" value="Topoisomerase I, domain 3"/>
    <property type="match status" value="1"/>
</dbReference>
<feature type="compositionally biased region" description="Gly residues" evidence="9">
    <location>
        <begin position="741"/>
        <end position="754"/>
    </location>
</feature>
<dbReference type="InterPro" id="IPR036875">
    <property type="entry name" value="Znf_CCHC_sf"/>
</dbReference>
<dbReference type="InterPro" id="IPR023405">
    <property type="entry name" value="Topo_IA_core_domain"/>
</dbReference>
<dbReference type="InterPro" id="IPR001878">
    <property type="entry name" value="Znf_CCHC"/>
</dbReference>
<accession>A0ABP1FVF1</accession>